<name>A0A3D4T2W1_9CORY</name>
<dbReference type="GO" id="GO:0006281">
    <property type="term" value="P:DNA repair"/>
    <property type="evidence" value="ECO:0007669"/>
    <property type="project" value="InterPro"/>
</dbReference>
<evidence type="ECO:0000313" key="4">
    <source>
        <dbReference type="EMBL" id="HCT15561.1"/>
    </source>
</evidence>
<feature type="region of interest" description="Disordered" evidence="2">
    <location>
        <begin position="265"/>
        <end position="287"/>
    </location>
</feature>
<dbReference type="STRING" id="863239.GCA_000213935_01968"/>
<dbReference type="SUPFAM" id="SSF56672">
    <property type="entry name" value="DNA/RNA polymerases"/>
    <property type="match status" value="1"/>
</dbReference>
<gene>
    <name evidence="4" type="ORF">DIW82_12485</name>
</gene>
<organism evidence="4 5">
    <name type="scientific">Corynebacterium nuruki</name>
    <dbReference type="NCBI Taxonomy" id="1032851"/>
    <lineage>
        <taxon>Bacteria</taxon>
        <taxon>Bacillati</taxon>
        <taxon>Actinomycetota</taxon>
        <taxon>Actinomycetes</taxon>
        <taxon>Mycobacteriales</taxon>
        <taxon>Corynebacteriaceae</taxon>
        <taxon>Corynebacterium</taxon>
    </lineage>
</organism>
<protein>
    <submittedName>
        <fullName evidence="4">DNA polymerase</fullName>
    </submittedName>
</protein>
<dbReference type="Proteomes" id="UP000261739">
    <property type="component" value="Unassembled WGS sequence"/>
</dbReference>
<dbReference type="InterPro" id="IPR043502">
    <property type="entry name" value="DNA/RNA_pol_sf"/>
</dbReference>
<keyword evidence="1" id="KW-0227">DNA damage</keyword>
<dbReference type="Pfam" id="PF00817">
    <property type="entry name" value="IMS"/>
    <property type="match status" value="1"/>
</dbReference>
<proteinExistence type="predicted"/>
<evidence type="ECO:0000256" key="1">
    <source>
        <dbReference type="ARBA" id="ARBA00022763"/>
    </source>
</evidence>
<dbReference type="AlphaFoldDB" id="A0A3D4T2W1"/>
<evidence type="ECO:0000259" key="3">
    <source>
        <dbReference type="Pfam" id="PF00817"/>
    </source>
</evidence>
<dbReference type="CDD" id="cd03468">
    <property type="entry name" value="PolY_like"/>
    <property type="match status" value="1"/>
</dbReference>
<dbReference type="PANTHER" id="PTHR35369:SF2">
    <property type="entry name" value="BLR3025 PROTEIN"/>
    <property type="match status" value="1"/>
</dbReference>
<dbReference type="InterPro" id="IPR001126">
    <property type="entry name" value="UmuC"/>
</dbReference>
<evidence type="ECO:0000256" key="2">
    <source>
        <dbReference type="SAM" id="MobiDB-lite"/>
    </source>
</evidence>
<dbReference type="InterPro" id="IPR050356">
    <property type="entry name" value="SulA_CellDiv_inhibitor"/>
</dbReference>
<sequence>MGPGSAAHDLPDRSRCRGHRGRRGCTGGPPGSAGACAVTPAGRTIVLWFPDWPVYAVAAVHGWDLLAPAVVVADHRVHAANAAARRAGVRAGMTRRRALAACPTLQVGDVDGTAEAAAHEEVLTALEPVAAGIDTLRPGLLAFPAGSLARYHGSEARAAELLVDAAARAGADCLAGAADDLVTAVWAARRGQVVPVGGSARWLAGQPLEILLSEPALGVPTAMVGVLADLGIRTLAEFAALARRDVVGRFGREAAAWHRTACGEPDRTVAPARPGEAPAARVEPGEPVADTGTAAFLARRAAAELHARLARAGRSCLRLSVKATLAPPPDYDGPLTVERLWRCREPLTEQDTAQRVRWQLDGWLTRLRSRTGDAGDSGDVTGDGAGICAIDLVPVETVPAGEVVEALWGGPDEGIRAARAAAARVQALIGTRAVLRPVRRGGRTVTGQVLGVPYGEEDPDEVQALSTRDWEGGLPAPLPGLLDAAEVRLLGADGAPVAVTGRGLVTTAPVTLVHDGREYAVTGWAGPWPVDEQWWSATGHRYARLQVATDGPAAHLLICRGGVWRIDGTY</sequence>
<dbReference type="EMBL" id="DQID01000318">
    <property type="protein sequence ID" value="HCT15561.1"/>
    <property type="molecule type" value="Genomic_DNA"/>
</dbReference>
<feature type="compositionally biased region" description="Low complexity" evidence="2">
    <location>
        <begin position="269"/>
        <end position="287"/>
    </location>
</feature>
<feature type="domain" description="UmuC" evidence="3">
    <location>
        <begin position="68"/>
        <end position="184"/>
    </location>
</feature>
<comment type="caution">
    <text evidence="4">The sequence shown here is derived from an EMBL/GenBank/DDBJ whole genome shotgun (WGS) entry which is preliminary data.</text>
</comment>
<reference evidence="4 5" key="1">
    <citation type="journal article" date="2018" name="Nat. Biotechnol.">
        <title>A standardized bacterial taxonomy based on genome phylogeny substantially revises the tree of life.</title>
        <authorList>
            <person name="Parks D.H."/>
            <person name="Chuvochina M."/>
            <person name="Waite D.W."/>
            <person name="Rinke C."/>
            <person name="Skarshewski A."/>
            <person name="Chaumeil P.A."/>
            <person name="Hugenholtz P."/>
        </authorList>
    </citation>
    <scope>NUCLEOTIDE SEQUENCE [LARGE SCALE GENOMIC DNA]</scope>
    <source>
        <strain evidence="4">UBA11247</strain>
    </source>
</reference>
<feature type="region of interest" description="Disordered" evidence="2">
    <location>
        <begin position="1"/>
        <end position="33"/>
    </location>
</feature>
<accession>A0A3D4T2W1</accession>
<dbReference type="Gene3D" id="3.40.1170.60">
    <property type="match status" value="1"/>
</dbReference>
<evidence type="ECO:0000313" key="5">
    <source>
        <dbReference type="Proteomes" id="UP000261739"/>
    </source>
</evidence>
<dbReference type="PANTHER" id="PTHR35369">
    <property type="entry name" value="BLR3025 PROTEIN-RELATED"/>
    <property type="match status" value="1"/>
</dbReference>